<dbReference type="AlphaFoldDB" id="A0A4Z0C6R5"/>
<dbReference type="PANTHER" id="PTHR41521:SF4">
    <property type="entry name" value="BLR0684 PROTEIN"/>
    <property type="match status" value="1"/>
</dbReference>
<evidence type="ECO:0000259" key="1">
    <source>
        <dbReference type="Pfam" id="PF07045"/>
    </source>
</evidence>
<dbReference type="SUPFAM" id="SSF54909">
    <property type="entry name" value="Dimeric alpha+beta barrel"/>
    <property type="match status" value="1"/>
</dbReference>
<evidence type="ECO:0000313" key="3">
    <source>
        <dbReference type="Proteomes" id="UP000298180"/>
    </source>
</evidence>
<dbReference type="RefSeq" id="WP_135261847.1">
    <property type="nucleotide sequence ID" value="NZ_SMLM01000001.1"/>
</dbReference>
<dbReference type="InterPro" id="IPR011008">
    <property type="entry name" value="Dimeric_a/b-barrel"/>
</dbReference>
<accession>A0A4Z0C6R5</accession>
<proteinExistence type="predicted"/>
<dbReference type="EMBL" id="SMLM01000001">
    <property type="protein sequence ID" value="TFZ05765.1"/>
    <property type="molecule type" value="Genomic_DNA"/>
</dbReference>
<comment type="caution">
    <text evidence="2">The sequence shown here is derived from an EMBL/GenBank/DDBJ whole genome shotgun (WGS) entry which is preliminary data.</text>
</comment>
<organism evidence="2 3">
    <name type="scientific">Ramlibacter henchirensis</name>
    <dbReference type="NCBI Taxonomy" id="204072"/>
    <lineage>
        <taxon>Bacteria</taxon>
        <taxon>Pseudomonadati</taxon>
        <taxon>Pseudomonadota</taxon>
        <taxon>Betaproteobacteria</taxon>
        <taxon>Burkholderiales</taxon>
        <taxon>Comamonadaceae</taxon>
        <taxon>Ramlibacter</taxon>
    </lineage>
</organism>
<protein>
    <submittedName>
        <fullName evidence="2">DUF1330 domain-containing protein</fullName>
    </submittedName>
</protein>
<feature type="domain" description="DUF1330" evidence="1">
    <location>
        <begin position="3"/>
        <end position="96"/>
    </location>
</feature>
<evidence type="ECO:0000313" key="2">
    <source>
        <dbReference type="EMBL" id="TFZ05765.1"/>
    </source>
</evidence>
<dbReference type="Proteomes" id="UP000298180">
    <property type="component" value="Unassembled WGS sequence"/>
</dbReference>
<dbReference type="InterPro" id="IPR010753">
    <property type="entry name" value="DUF1330"/>
</dbReference>
<name>A0A4Z0C6R5_9BURK</name>
<dbReference type="Gene3D" id="3.30.70.100">
    <property type="match status" value="1"/>
</dbReference>
<dbReference type="Pfam" id="PF07045">
    <property type="entry name" value="DUF1330"/>
    <property type="match status" value="1"/>
</dbReference>
<dbReference type="OrthoDB" id="516779at2"/>
<keyword evidence="3" id="KW-1185">Reference proteome</keyword>
<dbReference type="PANTHER" id="PTHR41521">
    <property type="match status" value="1"/>
</dbReference>
<reference evidence="2 3" key="1">
    <citation type="submission" date="2019-03" db="EMBL/GenBank/DDBJ databases">
        <title>Ramlibacter henchirensis DSM 14656, whole genome shotgun sequence.</title>
        <authorList>
            <person name="Zhang X."/>
            <person name="Feng G."/>
            <person name="Zhu H."/>
        </authorList>
    </citation>
    <scope>NUCLEOTIDE SEQUENCE [LARGE SCALE GENOMIC DNA]</scope>
    <source>
        <strain evidence="2 3">DSM 14656</strain>
    </source>
</reference>
<sequence length="96" mass="10580">MPSAYILANVDVTDPQQYEQYKKLSTLAQQKHGAEVLVRGGAVQVLEGDWTPNRLVLLKFPGADKARAFYDSPEYQAAKTARQGAAVMRMVLIEGV</sequence>
<gene>
    <name evidence="2" type="ORF">EZ313_03665</name>
</gene>